<feature type="signal peptide" evidence="2">
    <location>
        <begin position="1"/>
        <end position="26"/>
    </location>
</feature>
<accession>A0A371CSZ9</accession>
<evidence type="ECO:0000313" key="3">
    <source>
        <dbReference type="EMBL" id="RDX43418.1"/>
    </source>
</evidence>
<sequence length="196" mass="20639">MVPTFILTRTFAISALFVGAFPVSYAAPIPNAASPSLQLAARGCRQMGCLYALPTGSSDTSDDASITPTLQIPPGGFSQESMQVIDFLISALTSARSATTDASTTTVDAVEPTDDAVKVDGFATAAIAAELEESASSEASSPERRSELPWVPEDSTAELANQLKAPKTIPRALESVAREAVRTHVYFVRRDGKADE</sequence>
<feature type="chain" id="PRO_5016818794" evidence="2">
    <location>
        <begin position="27"/>
        <end position="196"/>
    </location>
</feature>
<evidence type="ECO:0000256" key="2">
    <source>
        <dbReference type="SAM" id="SignalP"/>
    </source>
</evidence>
<evidence type="ECO:0000256" key="1">
    <source>
        <dbReference type="SAM" id="MobiDB-lite"/>
    </source>
</evidence>
<dbReference type="EMBL" id="KZ857465">
    <property type="protein sequence ID" value="RDX43418.1"/>
    <property type="molecule type" value="Genomic_DNA"/>
</dbReference>
<evidence type="ECO:0000313" key="4">
    <source>
        <dbReference type="Proteomes" id="UP000256964"/>
    </source>
</evidence>
<dbReference type="Proteomes" id="UP000256964">
    <property type="component" value="Unassembled WGS sequence"/>
</dbReference>
<dbReference type="OrthoDB" id="2789996at2759"/>
<organism evidence="3 4">
    <name type="scientific">Lentinus brumalis</name>
    <dbReference type="NCBI Taxonomy" id="2498619"/>
    <lineage>
        <taxon>Eukaryota</taxon>
        <taxon>Fungi</taxon>
        <taxon>Dikarya</taxon>
        <taxon>Basidiomycota</taxon>
        <taxon>Agaricomycotina</taxon>
        <taxon>Agaricomycetes</taxon>
        <taxon>Polyporales</taxon>
        <taxon>Polyporaceae</taxon>
        <taxon>Lentinus</taxon>
    </lineage>
</organism>
<proteinExistence type="predicted"/>
<gene>
    <name evidence="3" type="ORF">OH76DRAFT_1204594</name>
</gene>
<keyword evidence="2" id="KW-0732">Signal</keyword>
<feature type="region of interest" description="Disordered" evidence="1">
    <location>
        <begin position="132"/>
        <end position="155"/>
    </location>
</feature>
<protein>
    <submittedName>
        <fullName evidence="3">Uncharacterized protein</fullName>
    </submittedName>
</protein>
<reference evidence="3 4" key="1">
    <citation type="journal article" date="2018" name="Biotechnol. Biofuels">
        <title>Integrative visual omics of the white-rot fungus Polyporus brumalis exposes the biotechnological potential of its oxidative enzymes for delignifying raw plant biomass.</title>
        <authorList>
            <person name="Miyauchi S."/>
            <person name="Rancon A."/>
            <person name="Drula E."/>
            <person name="Hage H."/>
            <person name="Chaduli D."/>
            <person name="Favel A."/>
            <person name="Grisel S."/>
            <person name="Henrissat B."/>
            <person name="Herpoel-Gimbert I."/>
            <person name="Ruiz-Duenas F.J."/>
            <person name="Chevret D."/>
            <person name="Hainaut M."/>
            <person name="Lin J."/>
            <person name="Wang M."/>
            <person name="Pangilinan J."/>
            <person name="Lipzen A."/>
            <person name="Lesage-Meessen L."/>
            <person name="Navarro D."/>
            <person name="Riley R."/>
            <person name="Grigoriev I.V."/>
            <person name="Zhou S."/>
            <person name="Raouche S."/>
            <person name="Rosso M.N."/>
        </authorList>
    </citation>
    <scope>NUCLEOTIDE SEQUENCE [LARGE SCALE GENOMIC DNA]</scope>
    <source>
        <strain evidence="3 4">BRFM 1820</strain>
    </source>
</reference>
<dbReference type="AlphaFoldDB" id="A0A371CSZ9"/>
<keyword evidence="4" id="KW-1185">Reference proteome</keyword>
<name>A0A371CSZ9_9APHY</name>